<reference evidence="2 3" key="1">
    <citation type="submission" date="2024-07" db="EMBL/GenBank/DDBJ databases">
        <title>Chromosome-level genome assembly of the water stick insect Ranatra chinensis (Heteroptera: Nepidae).</title>
        <authorList>
            <person name="Liu X."/>
        </authorList>
    </citation>
    <scope>NUCLEOTIDE SEQUENCE [LARGE SCALE GENOMIC DNA]</scope>
    <source>
        <strain evidence="2">Cailab_2021Rc</strain>
        <tissue evidence="2">Muscle</tissue>
    </source>
</reference>
<accession>A0ABD0YAV2</accession>
<name>A0ABD0YAV2_9HEMI</name>
<feature type="domain" description="RPAP1/MINIYO-like TPR repeats" evidence="1">
    <location>
        <begin position="13"/>
        <end position="171"/>
    </location>
</feature>
<dbReference type="InterPro" id="IPR057989">
    <property type="entry name" value="TPR_RPAP1/MINIYO-like"/>
</dbReference>
<gene>
    <name evidence="2" type="ORF">AAG570_001092</name>
</gene>
<dbReference type="AlphaFoldDB" id="A0ABD0YAV2"/>
<keyword evidence="3" id="KW-1185">Reference proteome</keyword>
<sequence length="196" mass="22566">MCSYFEIEFSSIYKYTTLPCLFTGNDFFREVSPLLGAILDRLIERSAPDLDFESPIPGLTSFYDFYRELLEQFVGVSYGDPIFGRFVLVPLAQRHNVKYKKLLWSELAPVIRFLRTPLDQVNIKDYLEPCEIDPDMLVTYLQSLAIGRVNVNWCPVLYRMAVHHVATYIATCPAEDRVGIVLKDRIAKLGNKVSRN</sequence>
<evidence type="ECO:0000259" key="1">
    <source>
        <dbReference type="Pfam" id="PF25766"/>
    </source>
</evidence>
<proteinExistence type="predicted"/>
<evidence type="ECO:0000313" key="2">
    <source>
        <dbReference type="EMBL" id="KAL1124466.1"/>
    </source>
</evidence>
<dbReference type="Pfam" id="PF25766">
    <property type="entry name" value="TPR_RPAP1"/>
    <property type="match status" value="1"/>
</dbReference>
<dbReference type="PANTHER" id="PTHR21483:SF18">
    <property type="entry name" value="RNA POLYMERASE II-ASSOCIATED PROTEIN 1"/>
    <property type="match status" value="1"/>
</dbReference>
<protein>
    <recommendedName>
        <fullName evidence="1">RPAP1/MINIYO-like TPR repeats domain-containing protein</fullName>
    </recommendedName>
</protein>
<dbReference type="PANTHER" id="PTHR21483">
    <property type="entry name" value="RNA POLYMERASE II-ASSOCIATED PROTEIN 1"/>
    <property type="match status" value="1"/>
</dbReference>
<dbReference type="EMBL" id="JBFDAA010000010">
    <property type="protein sequence ID" value="KAL1124466.1"/>
    <property type="molecule type" value="Genomic_DNA"/>
</dbReference>
<dbReference type="InterPro" id="IPR039913">
    <property type="entry name" value="RPAP1/Rba50"/>
</dbReference>
<comment type="caution">
    <text evidence="2">The sequence shown here is derived from an EMBL/GenBank/DDBJ whole genome shotgun (WGS) entry which is preliminary data.</text>
</comment>
<organism evidence="2 3">
    <name type="scientific">Ranatra chinensis</name>
    <dbReference type="NCBI Taxonomy" id="642074"/>
    <lineage>
        <taxon>Eukaryota</taxon>
        <taxon>Metazoa</taxon>
        <taxon>Ecdysozoa</taxon>
        <taxon>Arthropoda</taxon>
        <taxon>Hexapoda</taxon>
        <taxon>Insecta</taxon>
        <taxon>Pterygota</taxon>
        <taxon>Neoptera</taxon>
        <taxon>Paraneoptera</taxon>
        <taxon>Hemiptera</taxon>
        <taxon>Heteroptera</taxon>
        <taxon>Panheteroptera</taxon>
        <taxon>Nepomorpha</taxon>
        <taxon>Nepidae</taxon>
        <taxon>Ranatrinae</taxon>
        <taxon>Ranatra</taxon>
    </lineage>
</organism>
<dbReference type="Proteomes" id="UP001558652">
    <property type="component" value="Unassembled WGS sequence"/>
</dbReference>
<evidence type="ECO:0000313" key="3">
    <source>
        <dbReference type="Proteomes" id="UP001558652"/>
    </source>
</evidence>